<dbReference type="InterPro" id="IPR007048">
    <property type="entry name" value="IraD/Gp25-like"/>
</dbReference>
<organism evidence="2">
    <name type="scientific">Synechococcus phage QB2</name>
    <dbReference type="NCBI Taxonomy" id="3159453"/>
    <lineage>
        <taxon>Viruses</taxon>
        <taxon>Duplodnaviria</taxon>
        <taxon>Heunggongvirae</taxon>
        <taxon>Uroviricota</taxon>
        <taxon>Caudoviricetes</taxon>
        <taxon>Pantevenvirales</taxon>
        <taxon>Kyanoviridae</taxon>
    </lineage>
</organism>
<reference evidence="2" key="1">
    <citation type="submission" date="2024-05" db="EMBL/GenBank/DDBJ databases">
        <authorList>
            <person name="Su C."/>
        </authorList>
    </citation>
    <scope>NUCLEOTIDE SEQUENCE</scope>
</reference>
<name>A0AAU8EI32_9CAUD</name>
<dbReference type="Gene3D" id="3.10.450.40">
    <property type="match status" value="1"/>
</dbReference>
<sequence length="139" mass="15723">MALKQITGKQFKKSRTFLDLNVALSRNPFTDDVSTVKNDNAIKQAVKNLVLTTPGEKPFQPLIGSRINNLLFEPLDAFTADAIRDEIINTINQYEPRVELTEVSVEPIYEGNKFSIEVEYRIVGLPVVETISFVLQRPE</sequence>
<protein>
    <recommendedName>
        <fullName evidence="1">IraD/Gp25-like domain-containing protein</fullName>
    </recommendedName>
</protein>
<proteinExistence type="predicted"/>
<evidence type="ECO:0000313" key="2">
    <source>
        <dbReference type="EMBL" id="XCH00501.1"/>
    </source>
</evidence>
<dbReference type="Pfam" id="PF04965">
    <property type="entry name" value="GPW_gp25"/>
    <property type="match status" value="1"/>
</dbReference>
<accession>A0AAU8EI32</accession>
<dbReference type="SUPFAM" id="SSF160719">
    <property type="entry name" value="gpW/gp25-like"/>
    <property type="match status" value="1"/>
</dbReference>
<evidence type="ECO:0000259" key="1">
    <source>
        <dbReference type="Pfam" id="PF04965"/>
    </source>
</evidence>
<dbReference type="EMBL" id="PP861117">
    <property type="protein sequence ID" value="XCH00501.1"/>
    <property type="molecule type" value="Genomic_DNA"/>
</dbReference>
<feature type="domain" description="IraD/Gp25-like" evidence="1">
    <location>
        <begin position="39"/>
        <end position="123"/>
    </location>
</feature>